<dbReference type="RefSeq" id="WP_160800552.1">
    <property type="nucleotide sequence ID" value="NZ_WUUL01000003.1"/>
</dbReference>
<dbReference type="GO" id="GO:0005886">
    <property type="term" value="C:plasma membrane"/>
    <property type="evidence" value="ECO:0007669"/>
    <property type="project" value="UniProtKB-SubCell"/>
</dbReference>
<protein>
    <submittedName>
        <fullName evidence="8">DoxX family membrane protein</fullName>
    </submittedName>
</protein>
<organism evidence="8 9">
    <name type="scientific">Shimazuella alba</name>
    <dbReference type="NCBI Taxonomy" id="2690964"/>
    <lineage>
        <taxon>Bacteria</taxon>
        <taxon>Bacillati</taxon>
        <taxon>Bacillota</taxon>
        <taxon>Bacilli</taxon>
        <taxon>Bacillales</taxon>
        <taxon>Thermoactinomycetaceae</taxon>
        <taxon>Shimazuella</taxon>
    </lineage>
</organism>
<dbReference type="EMBL" id="WUUL01000003">
    <property type="protein sequence ID" value="MXQ53190.1"/>
    <property type="molecule type" value="Genomic_DNA"/>
</dbReference>
<keyword evidence="3" id="KW-1003">Cell membrane</keyword>
<dbReference type="PANTHER" id="PTHR33452:SF1">
    <property type="entry name" value="INNER MEMBRANE PROTEIN YPHA-RELATED"/>
    <property type="match status" value="1"/>
</dbReference>
<sequence length="139" mass="14671">MKKSSEIGATILRIVLGITFFIHGLTKFQGGIGNTAGFFESLGLPGFSAYVVASIELIGGIALFLGIGTRIISILFALILVGAIVKVKFAAGFLGNGQSAGYEFDLALIAISIYLAIANKSLFALDNIIFRKKNHNSSD</sequence>
<accession>A0A6I4VTL5</accession>
<evidence type="ECO:0000256" key="1">
    <source>
        <dbReference type="ARBA" id="ARBA00004651"/>
    </source>
</evidence>
<dbReference type="PANTHER" id="PTHR33452">
    <property type="entry name" value="OXIDOREDUCTASE CATD-RELATED"/>
    <property type="match status" value="1"/>
</dbReference>
<keyword evidence="4 7" id="KW-0812">Transmembrane</keyword>
<evidence type="ECO:0000256" key="2">
    <source>
        <dbReference type="ARBA" id="ARBA00006679"/>
    </source>
</evidence>
<feature type="transmembrane region" description="Helical" evidence="7">
    <location>
        <begin position="46"/>
        <end position="67"/>
    </location>
</feature>
<evidence type="ECO:0000256" key="5">
    <source>
        <dbReference type="ARBA" id="ARBA00022989"/>
    </source>
</evidence>
<dbReference type="InterPro" id="IPR032808">
    <property type="entry name" value="DoxX"/>
</dbReference>
<keyword evidence="5 7" id="KW-1133">Transmembrane helix</keyword>
<dbReference type="Proteomes" id="UP000430692">
    <property type="component" value="Unassembled WGS sequence"/>
</dbReference>
<dbReference type="Pfam" id="PF07681">
    <property type="entry name" value="DoxX"/>
    <property type="match status" value="1"/>
</dbReference>
<comment type="caution">
    <text evidence="8">The sequence shown here is derived from an EMBL/GenBank/DDBJ whole genome shotgun (WGS) entry which is preliminary data.</text>
</comment>
<comment type="similarity">
    <text evidence="2">Belongs to the DoxX family.</text>
</comment>
<name>A0A6I4VTL5_9BACL</name>
<evidence type="ECO:0000313" key="9">
    <source>
        <dbReference type="Proteomes" id="UP000430692"/>
    </source>
</evidence>
<feature type="transmembrane region" description="Helical" evidence="7">
    <location>
        <begin position="7"/>
        <end position="26"/>
    </location>
</feature>
<dbReference type="AlphaFoldDB" id="A0A6I4VTL5"/>
<comment type="subcellular location">
    <subcellularLocation>
        <location evidence="1">Cell membrane</location>
        <topology evidence="1">Multi-pass membrane protein</topology>
    </subcellularLocation>
</comment>
<evidence type="ECO:0000256" key="6">
    <source>
        <dbReference type="ARBA" id="ARBA00023136"/>
    </source>
</evidence>
<evidence type="ECO:0000256" key="4">
    <source>
        <dbReference type="ARBA" id="ARBA00022692"/>
    </source>
</evidence>
<dbReference type="InterPro" id="IPR051907">
    <property type="entry name" value="DoxX-like_oxidoreductase"/>
</dbReference>
<feature type="transmembrane region" description="Helical" evidence="7">
    <location>
        <begin position="106"/>
        <end position="125"/>
    </location>
</feature>
<gene>
    <name evidence="8" type="ORF">GSM42_05465</name>
</gene>
<evidence type="ECO:0000256" key="7">
    <source>
        <dbReference type="SAM" id="Phobius"/>
    </source>
</evidence>
<feature type="transmembrane region" description="Helical" evidence="7">
    <location>
        <begin position="74"/>
        <end position="94"/>
    </location>
</feature>
<evidence type="ECO:0000256" key="3">
    <source>
        <dbReference type="ARBA" id="ARBA00022475"/>
    </source>
</evidence>
<keyword evidence="9" id="KW-1185">Reference proteome</keyword>
<proteinExistence type="inferred from homology"/>
<reference evidence="8 9" key="1">
    <citation type="submission" date="2019-12" db="EMBL/GenBank/DDBJ databases">
        <title>Whole-genome analyses of novel actinobacteria.</title>
        <authorList>
            <person name="Sahin N."/>
            <person name="Saygin H."/>
        </authorList>
    </citation>
    <scope>NUCLEOTIDE SEQUENCE [LARGE SCALE GENOMIC DNA]</scope>
    <source>
        <strain evidence="8 9">KC615</strain>
    </source>
</reference>
<evidence type="ECO:0000313" key="8">
    <source>
        <dbReference type="EMBL" id="MXQ53190.1"/>
    </source>
</evidence>
<keyword evidence="6 7" id="KW-0472">Membrane</keyword>